<dbReference type="Proteomes" id="UP000288587">
    <property type="component" value="Unassembled WGS sequence"/>
</dbReference>
<keyword evidence="2" id="KW-1185">Reference proteome</keyword>
<gene>
    <name evidence="1" type="ORF">EOD73_11025</name>
</gene>
<reference evidence="1 2" key="1">
    <citation type="submission" date="2019-01" db="EMBL/GenBank/DDBJ databases">
        <authorList>
            <person name="Chen W.-M."/>
        </authorList>
    </citation>
    <scope>NUCLEOTIDE SEQUENCE [LARGE SCALE GENOMIC DNA]</scope>
    <source>
        <strain evidence="1 2">CCP-18</strain>
    </source>
</reference>
<sequence>MSLLSRRHALSLGLASATPLARGAGGPLRFARYGDWNLDFSYHLLKAALHATGEPLTLAPSDQRMNQSRAAVELKRPGSGVDVMWTMSTPQRERELLPIRIPIYRGLFGWRVLMVRAGEAQRFAQVRSLDDLKAFRFVQGHDWPDSDILAANGLNVVRGTNFEGLFGMLAKGRGDALPRSVLEVPADMQRYGQPNGLALEPGLVLRYPAAVYYFVSPERPELAALIEGGLRRLLAHGESARLLQQFHGEALALARLPQRRVLHLHNPLLPPRTPLGEAALWQQA</sequence>
<organism evidence="1 2">
    <name type="scientific">Inhella crocodyli</name>
    <dbReference type="NCBI Taxonomy" id="2499851"/>
    <lineage>
        <taxon>Bacteria</taxon>
        <taxon>Pseudomonadati</taxon>
        <taxon>Pseudomonadota</taxon>
        <taxon>Betaproteobacteria</taxon>
        <taxon>Burkholderiales</taxon>
        <taxon>Sphaerotilaceae</taxon>
        <taxon>Inhella</taxon>
    </lineage>
</organism>
<name>A0A437LH24_9BURK</name>
<accession>A0A437LH24</accession>
<dbReference type="RefSeq" id="WP_127683064.1">
    <property type="nucleotide sequence ID" value="NZ_SACM01000003.1"/>
</dbReference>
<dbReference type="EMBL" id="SACM01000003">
    <property type="protein sequence ID" value="RVT84664.1"/>
    <property type="molecule type" value="Genomic_DNA"/>
</dbReference>
<dbReference type="SUPFAM" id="SSF53850">
    <property type="entry name" value="Periplasmic binding protein-like II"/>
    <property type="match status" value="1"/>
</dbReference>
<proteinExistence type="predicted"/>
<protein>
    <submittedName>
        <fullName evidence="1">Transporter substrate-binding domain-containing protein</fullName>
    </submittedName>
</protein>
<comment type="caution">
    <text evidence="1">The sequence shown here is derived from an EMBL/GenBank/DDBJ whole genome shotgun (WGS) entry which is preliminary data.</text>
</comment>
<evidence type="ECO:0000313" key="2">
    <source>
        <dbReference type="Proteomes" id="UP000288587"/>
    </source>
</evidence>
<dbReference type="AlphaFoldDB" id="A0A437LH24"/>
<dbReference type="OrthoDB" id="547680at2"/>
<evidence type="ECO:0000313" key="1">
    <source>
        <dbReference type="EMBL" id="RVT84664.1"/>
    </source>
</evidence>